<dbReference type="PROSITE" id="PS50932">
    <property type="entry name" value="HTH_LACI_2"/>
    <property type="match status" value="1"/>
</dbReference>
<dbReference type="InterPro" id="IPR000843">
    <property type="entry name" value="HTH_LacI"/>
</dbReference>
<dbReference type="Gene3D" id="3.40.50.2300">
    <property type="match status" value="2"/>
</dbReference>
<dbReference type="InterPro" id="IPR046335">
    <property type="entry name" value="LacI/GalR-like_sensor"/>
</dbReference>
<gene>
    <name evidence="5" type="ORF">JS528_09805</name>
</gene>
<keyword evidence="1" id="KW-0805">Transcription regulation</keyword>
<evidence type="ECO:0000313" key="5">
    <source>
        <dbReference type="EMBL" id="MBT1173627.1"/>
    </source>
</evidence>
<dbReference type="Pfam" id="PF13377">
    <property type="entry name" value="Peripla_BP_3"/>
    <property type="match status" value="1"/>
</dbReference>
<dbReference type="PANTHER" id="PTHR30146">
    <property type="entry name" value="LACI-RELATED TRANSCRIPTIONAL REPRESSOR"/>
    <property type="match status" value="1"/>
</dbReference>
<accession>A0ABS5URU7</accession>
<evidence type="ECO:0000313" key="6">
    <source>
        <dbReference type="Proteomes" id="UP000773064"/>
    </source>
</evidence>
<dbReference type="PANTHER" id="PTHR30146:SF153">
    <property type="entry name" value="LACTOSE OPERON REPRESSOR"/>
    <property type="match status" value="1"/>
</dbReference>
<dbReference type="Proteomes" id="UP000773064">
    <property type="component" value="Unassembled WGS sequence"/>
</dbReference>
<dbReference type="InterPro" id="IPR010982">
    <property type="entry name" value="Lambda_DNA-bd_dom_sf"/>
</dbReference>
<evidence type="ECO:0000256" key="2">
    <source>
        <dbReference type="ARBA" id="ARBA00023125"/>
    </source>
</evidence>
<dbReference type="InterPro" id="IPR028082">
    <property type="entry name" value="Peripla_BP_I"/>
</dbReference>
<dbReference type="EMBL" id="JAFEJS010000012">
    <property type="protein sequence ID" value="MBT1173627.1"/>
    <property type="molecule type" value="Genomic_DNA"/>
</dbReference>
<comment type="caution">
    <text evidence="5">The sequence shown here is derived from an EMBL/GenBank/DDBJ whole genome shotgun (WGS) entry which is preliminary data.</text>
</comment>
<evidence type="ECO:0000256" key="1">
    <source>
        <dbReference type="ARBA" id="ARBA00023015"/>
    </source>
</evidence>
<proteinExistence type="predicted"/>
<protein>
    <submittedName>
        <fullName evidence="5">LacI family DNA-binding transcriptional regulator</fullName>
    </submittedName>
</protein>
<feature type="domain" description="HTH lacI-type" evidence="4">
    <location>
        <begin position="17"/>
        <end position="66"/>
    </location>
</feature>
<dbReference type="SUPFAM" id="SSF53822">
    <property type="entry name" value="Periplasmic binding protein-like I"/>
    <property type="match status" value="1"/>
</dbReference>
<name>A0ABS5URU7_9BIFI</name>
<dbReference type="GO" id="GO:0003677">
    <property type="term" value="F:DNA binding"/>
    <property type="evidence" value="ECO:0007669"/>
    <property type="project" value="UniProtKB-KW"/>
</dbReference>
<dbReference type="SUPFAM" id="SSF47413">
    <property type="entry name" value="lambda repressor-like DNA-binding domains"/>
    <property type="match status" value="1"/>
</dbReference>
<reference evidence="5 6" key="1">
    <citation type="journal article" date="2021" name="Environ. Microbiol.">
        <title>Genetic insights into the dark matter of the mammalian gut microbiota through targeted genome reconstruction.</title>
        <authorList>
            <person name="Lugli G.A."/>
            <person name="Alessandri G."/>
            <person name="Milani C."/>
            <person name="Viappiani A."/>
            <person name="Fontana F."/>
            <person name="Tarracchini C."/>
            <person name="Mancabelli L."/>
            <person name="Argentini C."/>
            <person name="Ruiz L."/>
            <person name="Margolles A."/>
            <person name="van Sinderen D."/>
            <person name="Turroni F."/>
            <person name="Ventura M."/>
        </authorList>
    </citation>
    <scope>NUCLEOTIDE SEQUENCE [LARGE SCALE GENOMIC DNA]</scope>
    <source>
        <strain evidence="5 6">MA2</strain>
    </source>
</reference>
<dbReference type="CDD" id="cd01392">
    <property type="entry name" value="HTH_LacI"/>
    <property type="match status" value="1"/>
</dbReference>
<keyword evidence="3" id="KW-0804">Transcription</keyword>
<dbReference type="SMART" id="SM00354">
    <property type="entry name" value="HTH_LACI"/>
    <property type="match status" value="1"/>
</dbReference>
<keyword evidence="6" id="KW-1185">Reference proteome</keyword>
<evidence type="ECO:0000256" key="3">
    <source>
        <dbReference type="ARBA" id="ARBA00023163"/>
    </source>
</evidence>
<dbReference type="Pfam" id="PF00356">
    <property type="entry name" value="LacI"/>
    <property type="match status" value="1"/>
</dbReference>
<evidence type="ECO:0000259" key="4">
    <source>
        <dbReference type="PROSITE" id="PS50932"/>
    </source>
</evidence>
<sequence>MDNGVQGGPTGGDSPKLKVSELARIAGVSASTVSKVINGRPGISDETRRQVERVLHKHGYSRPLVSTKISPTIELVVEYIAHNGTMELIKYASYWAQQAGLAVTVTQTSNGVASEECFRGIIDRNPQGVIMQQMGGLNDLAKSLLRARDIPIVVIDPIDAVDTDVMSVAIDNWTAGYQAGRHLLSLGHRRIGAIRGPLDLQTGIARYSGFAAALAQEGVPLPERYVRQGDYFPAETSYRAACELIELGDDRPSAIFCCNDLSAVSAYRAAREHGLHLPDDLSVMGFDDIFPAEHLMPSLTSIHQPFSEIAQRAVQMIVDVREGHDTEHHVILPTRVVARESTVPPRA</sequence>
<keyword evidence="2 5" id="KW-0238">DNA-binding</keyword>
<dbReference type="RefSeq" id="WP_214358875.1">
    <property type="nucleotide sequence ID" value="NZ_JAFEJS010000012.1"/>
</dbReference>
<dbReference type="PROSITE" id="PS00356">
    <property type="entry name" value="HTH_LACI_1"/>
    <property type="match status" value="1"/>
</dbReference>
<organism evidence="5 6">
    <name type="scientific">Bifidobacterium santillanense</name>
    <dbReference type="NCBI Taxonomy" id="2809028"/>
    <lineage>
        <taxon>Bacteria</taxon>
        <taxon>Bacillati</taxon>
        <taxon>Actinomycetota</taxon>
        <taxon>Actinomycetes</taxon>
        <taxon>Bifidobacteriales</taxon>
        <taxon>Bifidobacteriaceae</taxon>
        <taxon>Bifidobacterium</taxon>
    </lineage>
</organism>
<dbReference type="Gene3D" id="1.10.260.40">
    <property type="entry name" value="lambda repressor-like DNA-binding domains"/>
    <property type="match status" value="1"/>
</dbReference>